<keyword evidence="4" id="KW-1185">Reference proteome</keyword>
<dbReference type="RefSeq" id="WP_124871988.1">
    <property type="nucleotide sequence ID" value="NZ_RQZF01000012.1"/>
</dbReference>
<dbReference type="Gene3D" id="1.10.1760.20">
    <property type="match status" value="1"/>
</dbReference>
<dbReference type="Proteomes" id="UP000280444">
    <property type="component" value="Unassembled WGS sequence"/>
</dbReference>
<feature type="transmembrane region" description="Helical" evidence="2">
    <location>
        <begin position="204"/>
        <end position="230"/>
    </location>
</feature>
<dbReference type="PANTHER" id="PTHR34295:SF1">
    <property type="entry name" value="BIOTIN TRANSPORTER BIOY"/>
    <property type="match status" value="1"/>
</dbReference>
<feature type="transmembrane region" description="Helical" evidence="2">
    <location>
        <begin position="93"/>
        <end position="112"/>
    </location>
</feature>
<protein>
    <submittedName>
        <fullName evidence="3">Biotin transporter BioY</fullName>
    </submittedName>
</protein>
<reference evidence="3 4" key="1">
    <citation type="submission" date="2018-11" db="EMBL/GenBank/DDBJ databases">
        <title>Genomes From Bacteria Associated with the Canine Oral Cavity: a Test Case for Automated Genome-Based Taxonomic Assignment.</title>
        <authorList>
            <person name="Coil D.A."/>
            <person name="Jospin G."/>
            <person name="Darling A.E."/>
            <person name="Wallis C."/>
            <person name="Davis I.J."/>
            <person name="Harris S."/>
            <person name="Eisen J.A."/>
            <person name="Holcombe L.J."/>
            <person name="O'Flynn C."/>
        </authorList>
    </citation>
    <scope>NUCLEOTIDE SEQUENCE [LARGE SCALE GENOMIC DNA]</scope>
    <source>
        <strain evidence="3 4">OH770</strain>
    </source>
</reference>
<dbReference type="OrthoDB" id="1496139at2"/>
<dbReference type="AlphaFoldDB" id="A0A3P1SC44"/>
<evidence type="ECO:0000256" key="2">
    <source>
        <dbReference type="SAM" id="Phobius"/>
    </source>
</evidence>
<feature type="transmembrane region" description="Helical" evidence="2">
    <location>
        <begin position="169"/>
        <end position="192"/>
    </location>
</feature>
<comment type="similarity">
    <text evidence="1">Belongs to the BioY family.</text>
</comment>
<keyword evidence="2" id="KW-0812">Transmembrane</keyword>
<sequence length="235" mass="23838">MDDWRLNDVNIPHQSAYIDLRCHAALTKGFPLSTTAPASTTPVTLAPAHRAAEARVLADLVGGTRVREAIVVLAGTALLAIAAQVQIPLPFTPVPVSLATLAVMLIAGSAGLGRAAASAGLYAALGVAGLPIFAAGRAGWAIPSLGYILGYILAAALIGWVAQRALGRSLWVLLGAGALASGLVYAAGLAWLVPFAGMSLAEGLSVGVLPFLVGDALKIAIFAGVMLLGYRALDK</sequence>
<gene>
    <name evidence="3" type="ORF">EII11_09345</name>
</gene>
<name>A0A3P1SC44_9ACTO</name>
<dbReference type="EMBL" id="RQZF01000012">
    <property type="protein sequence ID" value="RRC94624.1"/>
    <property type="molecule type" value="Genomic_DNA"/>
</dbReference>
<organism evidence="3 4">
    <name type="scientific">Schaalia canis</name>
    <dbReference type="NCBI Taxonomy" id="100469"/>
    <lineage>
        <taxon>Bacteria</taxon>
        <taxon>Bacillati</taxon>
        <taxon>Actinomycetota</taxon>
        <taxon>Actinomycetes</taxon>
        <taxon>Actinomycetales</taxon>
        <taxon>Actinomycetaceae</taxon>
        <taxon>Schaalia</taxon>
    </lineage>
</organism>
<evidence type="ECO:0000313" key="4">
    <source>
        <dbReference type="Proteomes" id="UP000280444"/>
    </source>
</evidence>
<evidence type="ECO:0000313" key="3">
    <source>
        <dbReference type="EMBL" id="RRC94624.1"/>
    </source>
</evidence>
<dbReference type="InterPro" id="IPR003784">
    <property type="entry name" value="BioY"/>
</dbReference>
<feature type="transmembrane region" description="Helical" evidence="2">
    <location>
        <begin position="119"/>
        <end position="138"/>
    </location>
</feature>
<dbReference type="GO" id="GO:0005886">
    <property type="term" value="C:plasma membrane"/>
    <property type="evidence" value="ECO:0007669"/>
    <property type="project" value="InterPro"/>
</dbReference>
<proteinExistence type="inferred from homology"/>
<feature type="transmembrane region" description="Helical" evidence="2">
    <location>
        <begin position="144"/>
        <end position="162"/>
    </location>
</feature>
<keyword evidence="2" id="KW-0472">Membrane</keyword>
<accession>A0A3P1SC44</accession>
<comment type="caution">
    <text evidence="3">The sequence shown here is derived from an EMBL/GenBank/DDBJ whole genome shotgun (WGS) entry which is preliminary data.</text>
</comment>
<evidence type="ECO:0000256" key="1">
    <source>
        <dbReference type="ARBA" id="ARBA00010692"/>
    </source>
</evidence>
<keyword evidence="2" id="KW-1133">Transmembrane helix</keyword>
<dbReference type="GO" id="GO:0015225">
    <property type="term" value="F:biotin transmembrane transporter activity"/>
    <property type="evidence" value="ECO:0007669"/>
    <property type="project" value="InterPro"/>
</dbReference>
<feature type="transmembrane region" description="Helical" evidence="2">
    <location>
        <begin position="69"/>
        <end position="87"/>
    </location>
</feature>
<dbReference type="Pfam" id="PF02632">
    <property type="entry name" value="BioY"/>
    <property type="match status" value="1"/>
</dbReference>
<dbReference type="PANTHER" id="PTHR34295">
    <property type="entry name" value="BIOTIN TRANSPORTER BIOY"/>
    <property type="match status" value="1"/>
</dbReference>